<dbReference type="PANTHER" id="PTHR14030:SF26">
    <property type="entry name" value="MITOTIC CHECKPOINT SERINE_THREONINE-PROTEIN KINASE BUB1"/>
    <property type="match status" value="1"/>
</dbReference>
<dbReference type="AlphaFoldDB" id="A0A3Q0QWK4"/>
<dbReference type="InterPro" id="IPR013212">
    <property type="entry name" value="Mad3/Bub1_I"/>
</dbReference>
<dbReference type="STRING" id="61819.ENSACIP00000002587"/>
<reference evidence="2" key="1">
    <citation type="submission" date="2025-08" db="UniProtKB">
        <authorList>
            <consortium name="Ensembl"/>
        </authorList>
    </citation>
    <scope>IDENTIFICATION</scope>
</reference>
<dbReference type="InterPro" id="IPR015661">
    <property type="entry name" value="Bub1/Mad3"/>
</dbReference>
<dbReference type="PANTHER" id="PTHR14030">
    <property type="entry name" value="MITOTIC CHECKPOINT SERINE/THREONINE-PROTEIN KINASE BUB1"/>
    <property type="match status" value="1"/>
</dbReference>
<dbReference type="PROSITE" id="PS51489">
    <property type="entry name" value="BUB1_N"/>
    <property type="match status" value="1"/>
</dbReference>
<keyword evidence="3" id="KW-1185">Reference proteome</keyword>
<proteinExistence type="predicted"/>
<dbReference type="Pfam" id="PF08311">
    <property type="entry name" value="Mad3_BUB1_I"/>
    <property type="match status" value="1"/>
</dbReference>
<protein>
    <recommendedName>
        <fullName evidence="1">BUB1 N-terminal domain-containing protein</fullName>
    </recommendedName>
</protein>
<accession>A0A3Q0QWK4</accession>
<evidence type="ECO:0000313" key="2">
    <source>
        <dbReference type="Ensembl" id="ENSACIP00000002587.1"/>
    </source>
</evidence>
<feature type="domain" description="BUB1 N-terminal" evidence="1">
    <location>
        <begin position="1"/>
        <end position="91"/>
    </location>
</feature>
<dbReference type="GO" id="GO:0007094">
    <property type="term" value="P:mitotic spindle assembly checkpoint signaling"/>
    <property type="evidence" value="ECO:0007669"/>
    <property type="project" value="InterPro"/>
</dbReference>
<dbReference type="GO" id="GO:0005634">
    <property type="term" value="C:nucleus"/>
    <property type="evidence" value="ECO:0007669"/>
    <property type="project" value="TreeGrafter"/>
</dbReference>
<dbReference type="GeneTree" id="ENSGT00940000177253"/>
<evidence type="ECO:0000259" key="1">
    <source>
        <dbReference type="PROSITE" id="PS51489"/>
    </source>
</evidence>
<organism evidence="2 3">
    <name type="scientific">Amphilophus citrinellus</name>
    <name type="common">Midas cichlid</name>
    <name type="synonym">Cichlasoma citrinellum</name>
    <dbReference type="NCBI Taxonomy" id="61819"/>
    <lineage>
        <taxon>Eukaryota</taxon>
        <taxon>Metazoa</taxon>
        <taxon>Chordata</taxon>
        <taxon>Craniata</taxon>
        <taxon>Vertebrata</taxon>
        <taxon>Euteleostomi</taxon>
        <taxon>Actinopterygii</taxon>
        <taxon>Neopterygii</taxon>
        <taxon>Teleostei</taxon>
        <taxon>Neoteleostei</taxon>
        <taxon>Acanthomorphata</taxon>
        <taxon>Ovalentaria</taxon>
        <taxon>Cichlomorphae</taxon>
        <taxon>Cichliformes</taxon>
        <taxon>Cichlidae</taxon>
        <taxon>New World cichlids</taxon>
        <taxon>Cichlasomatinae</taxon>
        <taxon>Heroini</taxon>
        <taxon>Amphilophus</taxon>
    </lineage>
</organism>
<name>A0A3Q0QWK4_AMPCI</name>
<dbReference type="GO" id="GO:0051754">
    <property type="term" value="P:meiotic sister chromatid cohesion, centromeric"/>
    <property type="evidence" value="ECO:0007669"/>
    <property type="project" value="TreeGrafter"/>
</dbReference>
<sequence>MFLIALYSCFFSKGIGTRTAALYVAWARQFEQKGMNEQADAVYQKALENQAHPASVVLHEYNVLCFVSLQCRNCLPKSFVHHQNSMFVVWL</sequence>
<reference evidence="2" key="2">
    <citation type="submission" date="2025-09" db="UniProtKB">
        <authorList>
            <consortium name="Ensembl"/>
        </authorList>
    </citation>
    <scope>IDENTIFICATION</scope>
</reference>
<dbReference type="Gene3D" id="1.25.40.430">
    <property type="match status" value="1"/>
</dbReference>
<dbReference type="Ensembl" id="ENSACIT00000002681.1">
    <property type="protein sequence ID" value="ENSACIP00000002587.1"/>
    <property type="gene ID" value="ENSACIG00000002096.1"/>
</dbReference>
<dbReference type="Proteomes" id="UP000261340">
    <property type="component" value="Unplaced"/>
</dbReference>
<dbReference type="GO" id="GO:0004672">
    <property type="term" value="F:protein kinase activity"/>
    <property type="evidence" value="ECO:0007669"/>
    <property type="project" value="TreeGrafter"/>
</dbReference>
<evidence type="ECO:0000313" key="3">
    <source>
        <dbReference type="Proteomes" id="UP000261340"/>
    </source>
</evidence>